<keyword evidence="2" id="KW-0274">FAD</keyword>
<accession>A0AA38TLK5</accession>
<gene>
    <name evidence="4" type="ORF">OSB04_011649</name>
</gene>
<reference evidence="4" key="1">
    <citation type="submission" date="2023-03" db="EMBL/GenBank/DDBJ databases">
        <title>Chromosome-scale reference genome and RAD-based genetic map of yellow starthistle (Centaurea solstitialis) reveal putative structural variation and QTLs associated with invader traits.</title>
        <authorList>
            <person name="Reatini B."/>
            <person name="Cang F.A."/>
            <person name="Jiang Q."/>
            <person name="Mckibben M.T.W."/>
            <person name="Barker M.S."/>
            <person name="Rieseberg L.H."/>
            <person name="Dlugosch K.M."/>
        </authorList>
    </citation>
    <scope>NUCLEOTIDE SEQUENCE</scope>
    <source>
        <strain evidence="4">CAN-66</strain>
        <tissue evidence="4">Leaf</tissue>
    </source>
</reference>
<sequence length="107" mass="12494">MRVHLILKEKFDVHDMTTVRRSAKCTMPNKPKKKTPMLESIHNSPRTAYLNMNYNDLDLGVGRSYLEARSSWGPKYFSNNFNRLVKVKTMVDPGNFYKHGKSIPTRF</sequence>
<dbReference type="AlphaFoldDB" id="A0AA38TLK5"/>
<evidence type="ECO:0000256" key="2">
    <source>
        <dbReference type="ARBA" id="ARBA00022827"/>
    </source>
</evidence>
<protein>
    <recommendedName>
        <fullName evidence="3">Berberine/berberine-like domain-containing protein</fullName>
    </recommendedName>
</protein>
<feature type="domain" description="Berberine/berberine-like" evidence="3">
    <location>
        <begin position="52"/>
        <end position="104"/>
    </location>
</feature>
<dbReference type="InterPro" id="IPR012951">
    <property type="entry name" value="BBE"/>
</dbReference>
<dbReference type="EMBL" id="JARYMX010000003">
    <property type="protein sequence ID" value="KAJ9557035.1"/>
    <property type="molecule type" value="Genomic_DNA"/>
</dbReference>
<proteinExistence type="predicted"/>
<organism evidence="4 5">
    <name type="scientific">Centaurea solstitialis</name>
    <name type="common">yellow star-thistle</name>
    <dbReference type="NCBI Taxonomy" id="347529"/>
    <lineage>
        <taxon>Eukaryota</taxon>
        <taxon>Viridiplantae</taxon>
        <taxon>Streptophyta</taxon>
        <taxon>Embryophyta</taxon>
        <taxon>Tracheophyta</taxon>
        <taxon>Spermatophyta</taxon>
        <taxon>Magnoliopsida</taxon>
        <taxon>eudicotyledons</taxon>
        <taxon>Gunneridae</taxon>
        <taxon>Pentapetalae</taxon>
        <taxon>asterids</taxon>
        <taxon>campanulids</taxon>
        <taxon>Asterales</taxon>
        <taxon>Asteraceae</taxon>
        <taxon>Carduoideae</taxon>
        <taxon>Cardueae</taxon>
        <taxon>Centaureinae</taxon>
        <taxon>Centaurea</taxon>
    </lineage>
</organism>
<evidence type="ECO:0000256" key="1">
    <source>
        <dbReference type="ARBA" id="ARBA00022630"/>
    </source>
</evidence>
<dbReference type="GO" id="GO:0016491">
    <property type="term" value="F:oxidoreductase activity"/>
    <property type="evidence" value="ECO:0007669"/>
    <property type="project" value="InterPro"/>
</dbReference>
<dbReference type="GO" id="GO:0050660">
    <property type="term" value="F:flavin adenine dinucleotide binding"/>
    <property type="evidence" value="ECO:0007669"/>
    <property type="project" value="InterPro"/>
</dbReference>
<dbReference type="InterPro" id="IPR016169">
    <property type="entry name" value="FAD-bd_PCMH_sub2"/>
</dbReference>
<evidence type="ECO:0000313" key="4">
    <source>
        <dbReference type="EMBL" id="KAJ9557035.1"/>
    </source>
</evidence>
<dbReference type="Proteomes" id="UP001172457">
    <property type="component" value="Chromosome 3"/>
</dbReference>
<keyword evidence="1" id="KW-0285">Flavoprotein</keyword>
<name>A0AA38TLK5_9ASTR</name>
<comment type="caution">
    <text evidence="4">The sequence shown here is derived from an EMBL/GenBank/DDBJ whole genome shotgun (WGS) entry which is preliminary data.</text>
</comment>
<evidence type="ECO:0000313" key="5">
    <source>
        <dbReference type="Proteomes" id="UP001172457"/>
    </source>
</evidence>
<keyword evidence="5" id="KW-1185">Reference proteome</keyword>
<dbReference type="Gene3D" id="3.30.465.10">
    <property type="match status" value="1"/>
</dbReference>
<evidence type="ECO:0000259" key="3">
    <source>
        <dbReference type="Pfam" id="PF08031"/>
    </source>
</evidence>
<dbReference type="Pfam" id="PF08031">
    <property type="entry name" value="BBE"/>
    <property type="match status" value="1"/>
</dbReference>
<dbReference type="PANTHER" id="PTHR32448">
    <property type="entry name" value="OS08G0158400 PROTEIN"/>
    <property type="match status" value="1"/>
</dbReference>